<dbReference type="Pfam" id="PF00665">
    <property type="entry name" value="rve"/>
    <property type="match status" value="1"/>
</dbReference>
<dbReference type="GO" id="GO:0015074">
    <property type="term" value="P:DNA integration"/>
    <property type="evidence" value="ECO:0007669"/>
    <property type="project" value="InterPro"/>
</dbReference>
<feature type="domain" description="Integrase catalytic" evidence="1">
    <location>
        <begin position="88"/>
        <end position="164"/>
    </location>
</feature>
<organism evidence="2 3">
    <name type="scientific">Mucuna pruriens</name>
    <name type="common">Velvet bean</name>
    <name type="synonym">Dolichos pruriens</name>
    <dbReference type="NCBI Taxonomy" id="157652"/>
    <lineage>
        <taxon>Eukaryota</taxon>
        <taxon>Viridiplantae</taxon>
        <taxon>Streptophyta</taxon>
        <taxon>Embryophyta</taxon>
        <taxon>Tracheophyta</taxon>
        <taxon>Spermatophyta</taxon>
        <taxon>Magnoliopsida</taxon>
        <taxon>eudicotyledons</taxon>
        <taxon>Gunneridae</taxon>
        <taxon>Pentapetalae</taxon>
        <taxon>rosids</taxon>
        <taxon>fabids</taxon>
        <taxon>Fabales</taxon>
        <taxon>Fabaceae</taxon>
        <taxon>Papilionoideae</taxon>
        <taxon>50 kb inversion clade</taxon>
        <taxon>NPAAA clade</taxon>
        <taxon>indigoferoid/millettioid clade</taxon>
        <taxon>Phaseoleae</taxon>
        <taxon>Mucuna</taxon>
    </lineage>
</organism>
<dbReference type="Gene3D" id="3.30.420.10">
    <property type="entry name" value="Ribonuclease H-like superfamily/Ribonuclease H"/>
    <property type="match status" value="1"/>
</dbReference>
<keyword evidence="3" id="KW-1185">Reference proteome</keyword>
<comment type="caution">
    <text evidence="2">The sequence shown here is derived from an EMBL/GenBank/DDBJ whole genome shotgun (WGS) entry which is preliminary data.</text>
</comment>
<evidence type="ECO:0000313" key="3">
    <source>
        <dbReference type="Proteomes" id="UP000257109"/>
    </source>
</evidence>
<evidence type="ECO:0000313" key="2">
    <source>
        <dbReference type="EMBL" id="RDY03090.1"/>
    </source>
</evidence>
<dbReference type="InterPro" id="IPR012337">
    <property type="entry name" value="RNaseH-like_sf"/>
</dbReference>
<dbReference type="EMBL" id="QJKJ01002385">
    <property type="protein sequence ID" value="RDY03090.1"/>
    <property type="molecule type" value="Genomic_DNA"/>
</dbReference>
<evidence type="ECO:0000259" key="1">
    <source>
        <dbReference type="PROSITE" id="PS50994"/>
    </source>
</evidence>
<dbReference type="GO" id="GO:0003676">
    <property type="term" value="F:nucleic acid binding"/>
    <property type="evidence" value="ECO:0007669"/>
    <property type="project" value="InterPro"/>
</dbReference>
<proteinExistence type="predicted"/>
<dbReference type="InterPro" id="IPR052160">
    <property type="entry name" value="Gypsy_RT_Integrase-like"/>
</dbReference>
<dbReference type="AlphaFoldDB" id="A0A371HK22"/>
<dbReference type="OrthoDB" id="1739170at2759"/>
<sequence>MLSITYGLIHTFRDSAMIKCILDAKIKLVLQFCRAASGGGHYGSTWTAQKVLDCGFYWPTIFRDAYQFVSTYEKCQKAGMSISIRHEMPQQPILFYEAFDVWDIDFMGPFQVSNGYSYILLVVYYVSRWIEAIATKTNDAKVVVNFLKSNIFYRFGVPKALISD</sequence>
<accession>A0A371HK22</accession>
<dbReference type="SUPFAM" id="SSF53098">
    <property type="entry name" value="Ribonuclease H-like"/>
    <property type="match status" value="1"/>
</dbReference>
<feature type="non-terminal residue" evidence="2">
    <location>
        <position position="1"/>
    </location>
</feature>
<dbReference type="Proteomes" id="UP000257109">
    <property type="component" value="Unassembled WGS sequence"/>
</dbReference>
<dbReference type="Gene3D" id="1.10.340.70">
    <property type="match status" value="1"/>
</dbReference>
<name>A0A371HK22_MUCPR</name>
<gene>
    <name evidence="2" type="ORF">CR513_13363</name>
</gene>
<dbReference type="InterPro" id="IPR001584">
    <property type="entry name" value="Integrase_cat-core"/>
</dbReference>
<dbReference type="PANTHER" id="PTHR47266">
    <property type="entry name" value="ENDONUCLEASE-RELATED"/>
    <property type="match status" value="1"/>
</dbReference>
<protein>
    <submittedName>
        <fullName evidence="2">Mitochondrial protein</fullName>
    </submittedName>
</protein>
<dbReference type="InterPro" id="IPR036397">
    <property type="entry name" value="RNaseH_sf"/>
</dbReference>
<reference evidence="2" key="1">
    <citation type="submission" date="2018-05" db="EMBL/GenBank/DDBJ databases">
        <title>Draft genome of Mucuna pruriens seed.</title>
        <authorList>
            <person name="Nnadi N.E."/>
            <person name="Vos R."/>
            <person name="Hasami M.H."/>
            <person name="Devisetty U.K."/>
            <person name="Aguiy J.C."/>
        </authorList>
    </citation>
    <scope>NUCLEOTIDE SEQUENCE [LARGE SCALE GENOMIC DNA]</scope>
    <source>
        <strain evidence="2">JCA_2017</strain>
    </source>
</reference>
<dbReference type="PROSITE" id="PS50994">
    <property type="entry name" value="INTEGRASE"/>
    <property type="match status" value="1"/>
</dbReference>